<feature type="compositionally biased region" description="Polar residues" evidence="4">
    <location>
        <begin position="261"/>
        <end position="274"/>
    </location>
</feature>
<dbReference type="EMBL" id="DAKRPA010000296">
    <property type="protein sequence ID" value="DAZ93712.1"/>
    <property type="molecule type" value="Genomic_DNA"/>
</dbReference>
<feature type="domain" description="RRM" evidence="5">
    <location>
        <begin position="389"/>
        <end position="481"/>
    </location>
</feature>
<proteinExistence type="predicted"/>
<evidence type="ECO:0000256" key="1">
    <source>
        <dbReference type="ARBA" id="ARBA00022737"/>
    </source>
</evidence>
<reference evidence="6" key="1">
    <citation type="submission" date="2022-11" db="EMBL/GenBank/DDBJ databases">
        <authorList>
            <person name="Morgan W.R."/>
            <person name="Tartar A."/>
        </authorList>
    </citation>
    <scope>NUCLEOTIDE SEQUENCE</scope>
    <source>
        <strain evidence="6">ARSEF 373</strain>
    </source>
</reference>
<feature type="compositionally biased region" description="Basic and acidic residues" evidence="4">
    <location>
        <begin position="130"/>
        <end position="139"/>
    </location>
</feature>
<dbReference type="InterPro" id="IPR035979">
    <property type="entry name" value="RBD_domain_sf"/>
</dbReference>
<dbReference type="Gene3D" id="3.30.70.330">
    <property type="match status" value="1"/>
</dbReference>
<feature type="region of interest" description="Disordered" evidence="4">
    <location>
        <begin position="120"/>
        <end position="188"/>
    </location>
</feature>
<dbReference type="Pfam" id="PF00076">
    <property type="entry name" value="RRM_1"/>
    <property type="match status" value="2"/>
</dbReference>
<gene>
    <name evidence="6" type="ORF">N0F65_009638</name>
</gene>
<dbReference type="InterPro" id="IPR000504">
    <property type="entry name" value="RRM_dom"/>
</dbReference>
<keyword evidence="2 3" id="KW-0694">RNA-binding</keyword>
<dbReference type="CDD" id="cd00590">
    <property type="entry name" value="RRM_SF"/>
    <property type="match status" value="2"/>
</dbReference>
<evidence type="ECO:0000313" key="6">
    <source>
        <dbReference type="EMBL" id="DAZ93712.1"/>
    </source>
</evidence>
<evidence type="ECO:0000256" key="2">
    <source>
        <dbReference type="ARBA" id="ARBA00022884"/>
    </source>
</evidence>
<dbReference type="GO" id="GO:0003723">
    <property type="term" value="F:RNA binding"/>
    <property type="evidence" value="ECO:0007669"/>
    <property type="project" value="UniProtKB-UniRule"/>
</dbReference>
<dbReference type="InterPro" id="IPR012677">
    <property type="entry name" value="Nucleotide-bd_a/b_plait_sf"/>
</dbReference>
<evidence type="ECO:0000256" key="4">
    <source>
        <dbReference type="SAM" id="MobiDB-lite"/>
    </source>
</evidence>
<comment type="caution">
    <text evidence="6">The sequence shown here is derived from an EMBL/GenBank/DDBJ whole genome shotgun (WGS) entry which is preliminary data.</text>
</comment>
<feature type="region of interest" description="Disordered" evidence="4">
    <location>
        <begin position="261"/>
        <end position="364"/>
    </location>
</feature>
<reference evidence="6" key="2">
    <citation type="journal article" date="2023" name="Microbiol Resour">
        <title>Decontamination and Annotation of the Draft Genome Sequence of the Oomycete Lagenidium giganteum ARSEF 373.</title>
        <authorList>
            <person name="Morgan W.R."/>
            <person name="Tartar A."/>
        </authorList>
    </citation>
    <scope>NUCLEOTIDE SEQUENCE</scope>
    <source>
        <strain evidence="6">ARSEF 373</strain>
    </source>
</reference>
<evidence type="ECO:0000313" key="7">
    <source>
        <dbReference type="Proteomes" id="UP001146120"/>
    </source>
</evidence>
<feature type="compositionally biased region" description="Low complexity" evidence="4">
    <location>
        <begin position="298"/>
        <end position="307"/>
    </location>
</feature>
<feature type="domain" description="RRM" evidence="5">
    <location>
        <begin position="41"/>
        <end position="118"/>
    </location>
</feature>
<feature type="region of interest" description="Disordered" evidence="4">
    <location>
        <begin position="861"/>
        <end position="881"/>
    </location>
</feature>
<dbReference type="AlphaFoldDB" id="A0AAV2YEV0"/>
<organism evidence="6 7">
    <name type="scientific">Lagenidium giganteum</name>
    <dbReference type="NCBI Taxonomy" id="4803"/>
    <lineage>
        <taxon>Eukaryota</taxon>
        <taxon>Sar</taxon>
        <taxon>Stramenopiles</taxon>
        <taxon>Oomycota</taxon>
        <taxon>Peronosporomycetes</taxon>
        <taxon>Pythiales</taxon>
        <taxon>Pythiaceae</taxon>
    </lineage>
</organism>
<evidence type="ECO:0000256" key="3">
    <source>
        <dbReference type="PROSITE-ProRule" id="PRU00176"/>
    </source>
</evidence>
<dbReference type="PROSITE" id="PS50102">
    <property type="entry name" value="RRM"/>
    <property type="match status" value="2"/>
</dbReference>
<feature type="non-terminal residue" evidence="6">
    <location>
        <position position="1"/>
    </location>
</feature>
<feature type="region of interest" description="Disordered" evidence="4">
    <location>
        <begin position="496"/>
        <end position="525"/>
    </location>
</feature>
<keyword evidence="1" id="KW-0677">Repeat</keyword>
<dbReference type="SMART" id="SM00360">
    <property type="entry name" value="RRM"/>
    <property type="match status" value="2"/>
</dbReference>
<evidence type="ECO:0000259" key="5">
    <source>
        <dbReference type="PROSITE" id="PS50102"/>
    </source>
</evidence>
<feature type="compositionally biased region" description="Basic and acidic residues" evidence="4">
    <location>
        <begin position="174"/>
        <end position="188"/>
    </location>
</feature>
<name>A0AAV2YEV0_9STRA</name>
<dbReference type="SUPFAM" id="SSF54928">
    <property type="entry name" value="RNA-binding domain, RBD"/>
    <property type="match status" value="3"/>
</dbReference>
<dbReference type="PANTHER" id="PTHR24012">
    <property type="entry name" value="RNA BINDING PROTEIN"/>
    <property type="match status" value="1"/>
</dbReference>
<feature type="region of interest" description="Disordered" evidence="4">
    <location>
        <begin position="221"/>
        <end position="243"/>
    </location>
</feature>
<accession>A0AAV2YEV0</accession>
<dbReference type="Proteomes" id="UP001146120">
    <property type="component" value="Unassembled WGS sequence"/>
</dbReference>
<protein>
    <recommendedName>
        <fullName evidence="5">RRM domain-containing protein</fullName>
    </recommendedName>
</protein>
<feature type="compositionally biased region" description="Basic and acidic residues" evidence="4">
    <location>
        <begin position="221"/>
        <end position="231"/>
    </location>
</feature>
<keyword evidence="7" id="KW-1185">Reference proteome</keyword>
<feature type="compositionally biased region" description="Basic residues" evidence="4">
    <location>
        <begin position="349"/>
        <end position="358"/>
    </location>
</feature>
<sequence length="881" mass="95941">KLNATKYDILSQFSFCGFGLSAHVGMANATMAPGGAEAAATRLFVVCGRDRKPEELRALFSQCGSIQNLHLALDRSGKSRGFAFLQYDDHNSAAEAIRKFDLLPLADGHVLKVTIAREKHAAPKLKRQSQSHDKDEKVRAGAVDARSARGDHHGKRQRFNPTAGVDDECSVSMKGDKKARGEDNPEDKSASIDAILSAMVGAIEDAAALEDVDLVGLYRKKLDGGEPDRHPTLPPVDSARSQEEMATELLTSCINSVSLESTSLPNTPKLSASSDKPVAFMAHRSVRRRRNDSEDSDSSLGEGSDTGSSRRKRSNIEPYYDESGSFTTGDRHNSGHSSVANAVESPSMLKKHCSKRRSPQSIATAQGLARSLLSRRALATPKSAAPRTKLFFTSSIQVSHTGTFTAQELEAMFSAYGDFDGVQMVRSFGRVKTMAYVNYTERATAALVVESFQRDYERNVSSGEIVKVRNGCQASVQLGSPPTCLDLQICFAEEPSSTDTAQDNSEPRARPADFHANDPVERVPPQWSQSPRWLMIAYDRMLPNETLSSVVSQCRGMEIVDLKVSKTTGMPLGVAFARFTTSGDAMAAAHVLRQVELPPRSQRYLHVVSIDTPTRYSVAHNMLNETDGHPIAQSSQDALARLPEDTDIRAVEARFAHLMHNPGEPQTARQDQYSVSVPQQSGWVGPPCALPPHAALPPGYGYPLESHIHAEPFDPQRMYHQQAMPSPVPNAEYAGWGAHMVGMYPSYPVPFPPEPVARAFPVHGHEFDPSWSEPGSSAANAGPASRTSVFVSCSRPLDFSALVHVIEGSDVQGTVLSIMKEDEDGASYVVEFEEPWQAMSAVKALDGRMCNGQKLRVSAVATNSGVSGRRKRQRVDGRTRK</sequence>
<feature type="compositionally biased region" description="Basic and acidic residues" evidence="4">
    <location>
        <begin position="505"/>
        <end position="521"/>
    </location>
</feature>